<dbReference type="Gene3D" id="2.10.109.10">
    <property type="entry name" value="Umud Fragment, subunit A"/>
    <property type="match status" value="1"/>
</dbReference>
<name>A0A6A1XNR3_BACOV</name>
<evidence type="ECO:0000313" key="5">
    <source>
        <dbReference type="EMBL" id="KAB1328389.1"/>
    </source>
</evidence>
<dbReference type="GO" id="GO:0003677">
    <property type="term" value="F:DNA binding"/>
    <property type="evidence" value="ECO:0007669"/>
    <property type="project" value="UniProtKB-KW"/>
</dbReference>
<dbReference type="InterPro" id="IPR010982">
    <property type="entry name" value="Lambda_DNA-bd_dom_sf"/>
</dbReference>
<dbReference type="AlphaFoldDB" id="A0A6A1XNR3"/>
<evidence type="ECO:0000259" key="4">
    <source>
        <dbReference type="Pfam" id="PF00717"/>
    </source>
</evidence>
<evidence type="ECO:0000313" key="6">
    <source>
        <dbReference type="Proteomes" id="UP000375690"/>
    </source>
</evidence>
<dbReference type="InterPro" id="IPR001387">
    <property type="entry name" value="Cro/C1-type_HTH"/>
</dbReference>
<sequence length="220" mass="25460">MNNDIVSRIKEFMDYKSMNSLTLANKLGYKSSEKLSRLFRVENAKPSYDIIYDISNMFEINTDWLITGRGSMFCSEPDVNAMPTINQEYKGAPYYNVDFIGGFDLTPNDQTQCPDYYINYYPYNKSGVVWCNVTGHSMEPKINHGDVIALKDCTLNDVQYGEIYAVVLDTIRTVKILRKSQDPNKLRFVPINTKDYDEQEFDKSRVIKLYEVLGSISKFF</sequence>
<proteinExistence type="predicted"/>
<protein>
    <recommendedName>
        <fullName evidence="4">Peptidase S24/S26A/S26B/S26C domain-containing protein</fullName>
    </recommendedName>
</protein>
<dbReference type="InterPro" id="IPR036286">
    <property type="entry name" value="LexA/Signal_pep-like_sf"/>
</dbReference>
<dbReference type="CDD" id="cd00093">
    <property type="entry name" value="HTH_XRE"/>
    <property type="match status" value="1"/>
</dbReference>
<dbReference type="CDD" id="cd06529">
    <property type="entry name" value="S24_LexA-like"/>
    <property type="match status" value="1"/>
</dbReference>
<dbReference type="Gene3D" id="1.10.260.40">
    <property type="entry name" value="lambda repressor-like DNA-binding domains"/>
    <property type="match status" value="1"/>
</dbReference>
<dbReference type="EMBL" id="VWFC01000006">
    <property type="protein sequence ID" value="KAB1328389.1"/>
    <property type="molecule type" value="Genomic_DNA"/>
</dbReference>
<keyword evidence="1" id="KW-0805">Transcription regulation</keyword>
<evidence type="ECO:0000256" key="1">
    <source>
        <dbReference type="ARBA" id="ARBA00023015"/>
    </source>
</evidence>
<gene>
    <name evidence="5" type="ORF">F3B53_07175</name>
</gene>
<evidence type="ECO:0000256" key="2">
    <source>
        <dbReference type="ARBA" id="ARBA00023125"/>
    </source>
</evidence>
<feature type="domain" description="Peptidase S24/S26A/S26B/S26C" evidence="4">
    <location>
        <begin position="112"/>
        <end position="203"/>
    </location>
</feature>
<dbReference type="Proteomes" id="UP000375690">
    <property type="component" value="Unassembled WGS sequence"/>
</dbReference>
<dbReference type="InterPro" id="IPR015927">
    <property type="entry name" value="Peptidase_S24_S26A/B/C"/>
</dbReference>
<evidence type="ECO:0000256" key="3">
    <source>
        <dbReference type="ARBA" id="ARBA00023163"/>
    </source>
</evidence>
<dbReference type="SUPFAM" id="SSF51306">
    <property type="entry name" value="LexA/Signal peptidase"/>
    <property type="match status" value="1"/>
</dbReference>
<dbReference type="PANTHER" id="PTHR40661:SF1">
    <property type="entry name" value="HTH CRO_C1-TYPE DOMAIN-CONTAINING PROTEIN"/>
    <property type="match status" value="1"/>
</dbReference>
<dbReference type="PANTHER" id="PTHR40661">
    <property type="match status" value="1"/>
</dbReference>
<organism evidence="5 6">
    <name type="scientific">Bacteroides ovatus</name>
    <dbReference type="NCBI Taxonomy" id="28116"/>
    <lineage>
        <taxon>Bacteria</taxon>
        <taxon>Pseudomonadati</taxon>
        <taxon>Bacteroidota</taxon>
        <taxon>Bacteroidia</taxon>
        <taxon>Bacteroidales</taxon>
        <taxon>Bacteroidaceae</taxon>
        <taxon>Bacteroides</taxon>
    </lineage>
</organism>
<keyword evidence="2" id="KW-0238">DNA-binding</keyword>
<dbReference type="InterPro" id="IPR039418">
    <property type="entry name" value="LexA-like"/>
</dbReference>
<accession>A0A6A1XNR3</accession>
<comment type="caution">
    <text evidence="5">The sequence shown here is derived from an EMBL/GenBank/DDBJ whole genome shotgun (WGS) entry which is preliminary data.</text>
</comment>
<dbReference type="Pfam" id="PF00717">
    <property type="entry name" value="Peptidase_S24"/>
    <property type="match status" value="1"/>
</dbReference>
<reference evidence="5 6" key="1">
    <citation type="journal article" date="2019" name="Nat. Med.">
        <title>A library of human gut bacterial isolates paired with longitudinal multiomics data enables mechanistic microbiome research.</title>
        <authorList>
            <person name="Poyet M."/>
            <person name="Groussin M."/>
            <person name="Gibbons S.M."/>
            <person name="Avila-Pacheco J."/>
            <person name="Jiang X."/>
            <person name="Kearney S.M."/>
            <person name="Perrotta A.R."/>
            <person name="Berdy B."/>
            <person name="Zhao S."/>
            <person name="Lieberman T.D."/>
            <person name="Swanson P.K."/>
            <person name="Smith M."/>
            <person name="Roesemann S."/>
            <person name="Alexander J.E."/>
            <person name="Rich S.A."/>
            <person name="Livny J."/>
            <person name="Vlamakis H."/>
            <person name="Clish C."/>
            <person name="Bullock K."/>
            <person name="Deik A."/>
            <person name="Scott J."/>
            <person name="Pierce K.A."/>
            <person name="Xavier R.J."/>
            <person name="Alm E.J."/>
        </authorList>
    </citation>
    <scope>NUCLEOTIDE SEQUENCE [LARGE SCALE GENOMIC DNA]</scope>
    <source>
        <strain evidence="5 6">BIOML-A2</strain>
    </source>
</reference>
<keyword evidence="3" id="KW-0804">Transcription</keyword>